<name>A0AAV7FR93_DENCH</name>
<protein>
    <submittedName>
        <fullName evidence="1">Uncharacterized protein</fullName>
    </submittedName>
</protein>
<organism evidence="1 2">
    <name type="scientific">Dendrobium chrysotoxum</name>
    <name type="common">Orchid</name>
    <dbReference type="NCBI Taxonomy" id="161865"/>
    <lineage>
        <taxon>Eukaryota</taxon>
        <taxon>Viridiplantae</taxon>
        <taxon>Streptophyta</taxon>
        <taxon>Embryophyta</taxon>
        <taxon>Tracheophyta</taxon>
        <taxon>Spermatophyta</taxon>
        <taxon>Magnoliopsida</taxon>
        <taxon>Liliopsida</taxon>
        <taxon>Asparagales</taxon>
        <taxon>Orchidaceae</taxon>
        <taxon>Epidendroideae</taxon>
        <taxon>Malaxideae</taxon>
        <taxon>Dendrobiinae</taxon>
        <taxon>Dendrobium</taxon>
    </lineage>
</organism>
<sequence length="149" mass="16382">MTCEGMEKRGKREKELEKKRVIAVYLQSRGKPPTCAFCTANVSCSRSDCDDANRRPECGEVIAAAHVDMETILHEQDAGTGVESDELEEISWRFEPAAVVGKPAFRAEFQAVIAPHRLQPSGRVDGVGDGGARWNECVVREHVIGDDVL</sequence>
<gene>
    <name evidence="1" type="ORF">IEQ34_019429</name>
</gene>
<keyword evidence="2" id="KW-1185">Reference proteome</keyword>
<dbReference type="EMBL" id="JAGFBR010000017">
    <property type="protein sequence ID" value="KAH0452130.1"/>
    <property type="molecule type" value="Genomic_DNA"/>
</dbReference>
<proteinExistence type="predicted"/>
<dbReference type="AlphaFoldDB" id="A0AAV7FR93"/>
<dbReference type="Proteomes" id="UP000775213">
    <property type="component" value="Unassembled WGS sequence"/>
</dbReference>
<evidence type="ECO:0000313" key="1">
    <source>
        <dbReference type="EMBL" id="KAH0452130.1"/>
    </source>
</evidence>
<comment type="caution">
    <text evidence="1">The sequence shown here is derived from an EMBL/GenBank/DDBJ whole genome shotgun (WGS) entry which is preliminary data.</text>
</comment>
<reference evidence="1 2" key="1">
    <citation type="journal article" date="2021" name="Hortic Res">
        <title>Chromosome-scale assembly of the Dendrobium chrysotoxum genome enhances the understanding of orchid evolution.</title>
        <authorList>
            <person name="Zhang Y."/>
            <person name="Zhang G.Q."/>
            <person name="Zhang D."/>
            <person name="Liu X.D."/>
            <person name="Xu X.Y."/>
            <person name="Sun W.H."/>
            <person name="Yu X."/>
            <person name="Zhu X."/>
            <person name="Wang Z.W."/>
            <person name="Zhao X."/>
            <person name="Zhong W.Y."/>
            <person name="Chen H."/>
            <person name="Yin W.L."/>
            <person name="Huang T."/>
            <person name="Niu S.C."/>
            <person name="Liu Z.J."/>
        </authorList>
    </citation>
    <scope>NUCLEOTIDE SEQUENCE [LARGE SCALE GENOMIC DNA]</scope>
    <source>
        <strain evidence="1">Lindl</strain>
    </source>
</reference>
<accession>A0AAV7FR93</accession>
<evidence type="ECO:0000313" key="2">
    <source>
        <dbReference type="Proteomes" id="UP000775213"/>
    </source>
</evidence>